<reference evidence="1" key="1">
    <citation type="journal article" date="2014" name="Front. Microbiol.">
        <title>High frequency of phylogenetically diverse reductive dehalogenase-homologous genes in deep subseafloor sedimentary metagenomes.</title>
        <authorList>
            <person name="Kawai M."/>
            <person name="Futagami T."/>
            <person name="Toyoda A."/>
            <person name="Takaki Y."/>
            <person name="Nishi S."/>
            <person name="Hori S."/>
            <person name="Arai W."/>
            <person name="Tsubouchi T."/>
            <person name="Morono Y."/>
            <person name="Uchiyama I."/>
            <person name="Ito T."/>
            <person name="Fujiyama A."/>
            <person name="Inagaki F."/>
            <person name="Takami H."/>
        </authorList>
    </citation>
    <scope>NUCLEOTIDE SEQUENCE</scope>
    <source>
        <strain evidence="1">Expedition CK06-06</strain>
    </source>
</reference>
<feature type="non-terminal residue" evidence="1">
    <location>
        <position position="39"/>
    </location>
</feature>
<name>X1FDS7_9ZZZZ</name>
<dbReference type="AlphaFoldDB" id="X1FDS7"/>
<dbReference type="Gene3D" id="3.10.129.10">
    <property type="entry name" value="Hotdog Thioesterase"/>
    <property type="match status" value="1"/>
</dbReference>
<dbReference type="EMBL" id="BARU01004199">
    <property type="protein sequence ID" value="GAH18908.1"/>
    <property type="molecule type" value="Genomic_DNA"/>
</dbReference>
<sequence>MENKAIQDKWPEIGTYCWGCGRNNEQGLQIKSYWEGDEC</sequence>
<proteinExistence type="predicted"/>
<accession>X1FDS7</accession>
<organism evidence="1">
    <name type="scientific">marine sediment metagenome</name>
    <dbReference type="NCBI Taxonomy" id="412755"/>
    <lineage>
        <taxon>unclassified sequences</taxon>
        <taxon>metagenomes</taxon>
        <taxon>ecological metagenomes</taxon>
    </lineage>
</organism>
<evidence type="ECO:0000313" key="1">
    <source>
        <dbReference type="EMBL" id="GAH18908.1"/>
    </source>
</evidence>
<protein>
    <submittedName>
        <fullName evidence="1">Uncharacterized protein</fullName>
    </submittedName>
</protein>
<gene>
    <name evidence="1" type="ORF">S03H2_08589</name>
</gene>
<comment type="caution">
    <text evidence="1">The sequence shown here is derived from an EMBL/GenBank/DDBJ whole genome shotgun (WGS) entry which is preliminary data.</text>
</comment>